<dbReference type="EMBL" id="JAAMOW010000011">
    <property type="protein sequence ID" value="NGY06795.1"/>
    <property type="molecule type" value="Genomic_DNA"/>
</dbReference>
<protein>
    <recommendedName>
        <fullName evidence="11 15">Leucyl/phenylalanyl-tRNA--protein transferase</fullName>
        <ecNumber evidence="10 15">2.3.2.6</ecNumber>
    </recommendedName>
    <alternativeName>
        <fullName evidence="12 15">L/F-transferase</fullName>
    </alternativeName>
    <alternativeName>
        <fullName evidence="13 15">Leucyltransferase</fullName>
    </alternativeName>
    <alternativeName>
        <fullName evidence="14 15">Phenyalanyltransferase</fullName>
    </alternativeName>
</protein>
<evidence type="ECO:0000256" key="1">
    <source>
        <dbReference type="ARBA" id="ARBA00004496"/>
    </source>
</evidence>
<keyword evidence="2 15" id="KW-0963">Cytoplasm</keyword>
<dbReference type="Pfam" id="PF03588">
    <property type="entry name" value="Leu_Phe_trans"/>
    <property type="match status" value="1"/>
</dbReference>
<evidence type="ECO:0000256" key="9">
    <source>
        <dbReference type="ARBA" id="ARBA00061535"/>
    </source>
</evidence>
<dbReference type="Gene3D" id="3.40.630.70">
    <property type="entry name" value="Leucyl/phenylalanyl-tRNA-protein transferase, C-terminal domain"/>
    <property type="match status" value="1"/>
</dbReference>
<comment type="caution">
    <text evidence="16">The sequence shown here is derived from an EMBL/GenBank/DDBJ whole genome shotgun (WGS) entry which is preliminary data.</text>
</comment>
<dbReference type="GO" id="GO:0030163">
    <property type="term" value="P:protein catabolic process"/>
    <property type="evidence" value="ECO:0007669"/>
    <property type="project" value="UniProtKB-UniRule"/>
</dbReference>
<organism evidence="16 17">
    <name type="scientific">Solimonas terrae</name>
    <dbReference type="NCBI Taxonomy" id="1396819"/>
    <lineage>
        <taxon>Bacteria</taxon>
        <taxon>Pseudomonadati</taxon>
        <taxon>Pseudomonadota</taxon>
        <taxon>Gammaproteobacteria</taxon>
        <taxon>Nevskiales</taxon>
        <taxon>Nevskiaceae</taxon>
        <taxon>Solimonas</taxon>
    </lineage>
</organism>
<evidence type="ECO:0000313" key="17">
    <source>
        <dbReference type="Proteomes" id="UP000472676"/>
    </source>
</evidence>
<dbReference type="EC" id="2.3.2.6" evidence="10 15"/>
<evidence type="ECO:0000313" key="16">
    <source>
        <dbReference type="EMBL" id="NGY06795.1"/>
    </source>
</evidence>
<dbReference type="RefSeq" id="WP_166261075.1">
    <property type="nucleotide sequence ID" value="NZ_JAAMOW010000011.1"/>
</dbReference>
<dbReference type="Gene3D" id="3.30.70.3550">
    <property type="entry name" value="Leucyl/phenylalanyl-tRNA-protein transferase, N-terminal domain"/>
    <property type="match status" value="1"/>
</dbReference>
<gene>
    <name evidence="15" type="primary">aat</name>
    <name evidence="16" type="ORF">G7Y85_18635</name>
</gene>
<evidence type="ECO:0000256" key="14">
    <source>
        <dbReference type="ARBA" id="ARBA00083640"/>
    </source>
</evidence>
<evidence type="ECO:0000256" key="4">
    <source>
        <dbReference type="ARBA" id="ARBA00023315"/>
    </source>
</evidence>
<evidence type="ECO:0000256" key="11">
    <source>
        <dbReference type="ARBA" id="ARBA00074372"/>
    </source>
</evidence>
<comment type="catalytic activity">
    <reaction evidence="5 15">
        <text>L-phenylalanyl-tRNA(Phe) + an N-terminal L-alpha-aminoacyl-[protein] = an N-terminal L-phenylalanyl-L-alpha-aminoacyl-[protein] + tRNA(Phe)</text>
        <dbReference type="Rhea" id="RHEA:43632"/>
        <dbReference type="Rhea" id="RHEA-COMP:9668"/>
        <dbReference type="Rhea" id="RHEA-COMP:9699"/>
        <dbReference type="Rhea" id="RHEA-COMP:10636"/>
        <dbReference type="Rhea" id="RHEA-COMP:10637"/>
        <dbReference type="ChEBI" id="CHEBI:78442"/>
        <dbReference type="ChEBI" id="CHEBI:78531"/>
        <dbReference type="ChEBI" id="CHEBI:78597"/>
        <dbReference type="ChEBI" id="CHEBI:83561"/>
        <dbReference type="EC" id="2.3.2.6"/>
    </reaction>
</comment>
<dbReference type="PANTHER" id="PTHR30098">
    <property type="entry name" value="LEUCYL/PHENYLALANYL-TRNA--PROTEIN TRANSFERASE"/>
    <property type="match status" value="1"/>
</dbReference>
<dbReference type="GO" id="GO:0008914">
    <property type="term" value="F:leucyl-tRNA--protein transferase activity"/>
    <property type="evidence" value="ECO:0007669"/>
    <property type="project" value="UniProtKB-UniRule"/>
</dbReference>
<comment type="catalytic activity">
    <reaction evidence="6 15">
        <text>N-terminal L-arginyl-[protein] + L-leucyl-tRNA(Leu) = N-terminal L-leucyl-L-arginyl-[protein] + tRNA(Leu) + H(+)</text>
        <dbReference type="Rhea" id="RHEA:50416"/>
        <dbReference type="Rhea" id="RHEA-COMP:9613"/>
        <dbReference type="Rhea" id="RHEA-COMP:9622"/>
        <dbReference type="Rhea" id="RHEA-COMP:12672"/>
        <dbReference type="Rhea" id="RHEA-COMP:12673"/>
        <dbReference type="ChEBI" id="CHEBI:15378"/>
        <dbReference type="ChEBI" id="CHEBI:64719"/>
        <dbReference type="ChEBI" id="CHEBI:78442"/>
        <dbReference type="ChEBI" id="CHEBI:78494"/>
        <dbReference type="ChEBI" id="CHEBI:133044"/>
        <dbReference type="EC" id="2.3.2.6"/>
    </reaction>
</comment>
<reference evidence="16 17" key="1">
    <citation type="journal article" date="2014" name="Int. J. Syst. Evol. Microbiol.">
        <title>Solimonas terrae sp. nov., isolated from soil.</title>
        <authorList>
            <person name="Kim S.J."/>
            <person name="Moon J.Y."/>
            <person name="Weon H.Y."/>
            <person name="Ahn J.H."/>
            <person name="Chen W.M."/>
            <person name="Kwon S.W."/>
        </authorList>
    </citation>
    <scope>NUCLEOTIDE SEQUENCE [LARGE SCALE GENOMIC DNA]</scope>
    <source>
        <strain evidence="16 17">KIS83-12</strain>
    </source>
</reference>
<dbReference type="NCBIfam" id="TIGR00667">
    <property type="entry name" value="aat"/>
    <property type="match status" value="1"/>
</dbReference>
<accession>A0A6M2BWY2</accession>
<dbReference type="HAMAP" id="MF_00688">
    <property type="entry name" value="Leu_Phe_trans"/>
    <property type="match status" value="1"/>
</dbReference>
<dbReference type="InterPro" id="IPR042203">
    <property type="entry name" value="Leu/Phe-tRNA_Trfase_C"/>
</dbReference>
<evidence type="ECO:0000256" key="15">
    <source>
        <dbReference type="HAMAP-Rule" id="MF_00688"/>
    </source>
</evidence>
<dbReference type="InterPro" id="IPR016181">
    <property type="entry name" value="Acyl_CoA_acyltransferase"/>
</dbReference>
<evidence type="ECO:0000256" key="6">
    <source>
        <dbReference type="ARBA" id="ARBA00050652"/>
    </source>
</evidence>
<keyword evidence="4 15" id="KW-0012">Acyltransferase</keyword>
<comment type="catalytic activity">
    <reaction evidence="7 15">
        <text>N-terminal L-lysyl-[protein] + L-leucyl-tRNA(Leu) = N-terminal L-leucyl-L-lysyl-[protein] + tRNA(Leu) + H(+)</text>
        <dbReference type="Rhea" id="RHEA:12340"/>
        <dbReference type="Rhea" id="RHEA-COMP:9613"/>
        <dbReference type="Rhea" id="RHEA-COMP:9622"/>
        <dbReference type="Rhea" id="RHEA-COMP:12670"/>
        <dbReference type="Rhea" id="RHEA-COMP:12671"/>
        <dbReference type="ChEBI" id="CHEBI:15378"/>
        <dbReference type="ChEBI" id="CHEBI:65249"/>
        <dbReference type="ChEBI" id="CHEBI:78442"/>
        <dbReference type="ChEBI" id="CHEBI:78494"/>
        <dbReference type="ChEBI" id="CHEBI:133043"/>
        <dbReference type="EC" id="2.3.2.6"/>
    </reaction>
</comment>
<comment type="subcellular location">
    <subcellularLocation>
        <location evidence="1 15">Cytoplasm</location>
    </subcellularLocation>
</comment>
<evidence type="ECO:0000256" key="2">
    <source>
        <dbReference type="ARBA" id="ARBA00022490"/>
    </source>
</evidence>
<evidence type="ECO:0000256" key="13">
    <source>
        <dbReference type="ARBA" id="ARBA00077165"/>
    </source>
</evidence>
<dbReference type="GO" id="GO:0005737">
    <property type="term" value="C:cytoplasm"/>
    <property type="evidence" value="ECO:0007669"/>
    <property type="project" value="UniProtKB-SubCell"/>
</dbReference>
<sequence length="248" mass="28201">MESPIRLHWLDPRNPHQPFPPVHLAMRDPNGLLAIGGDLSPTRLVRAYRQGIFPWYNPDEPVLWWCPDPRTVLFPSEIHISHSLGKTIRRGNYALSFDRAFESVLEACSAERGRSRGTWLGEDMRHAYLELFRRGHAHSVEVWRDGALIGGLYGVTLGRVFFGESMFSRASDASKLALYWLCRQLQSWNFEMIDCQVSSAHLLSLGAQEMRREPFLKLLAVAVEPAPPNRSWTFDVGAPADTRHGPRS</sequence>
<dbReference type="InterPro" id="IPR042221">
    <property type="entry name" value="Leu/Phe-tRNA_Trfase_N"/>
</dbReference>
<dbReference type="InterPro" id="IPR004616">
    <property type="entry name" value="Leu/Phe-tRNA_Trfase"/>
</dbReference>
<keyword evidence="3 15" id="KW-0808">Transferase</keyword>
<evidence type="ECO:0000256" key="5">
    <source>
        <dbReference type="ARBA" id="ARBA00050607"/>
    </source>
</evidence>
<comment type="function">
    <text evidence="8 15">Functions in the N-end rule pathway of protein degradation where it conjugates Leu, Phe and, less efficiently, Met from aminoacyl-tRNAs to the N-termini of proteins containing an N-terminal arginine or lysine.</text>
</comment>
<name>A0A6M2BWY2_9GAMM</name>
<dbReference type="Proteomes" id="UP000472676">
    <property type="component" value="Unassembled WGS sequence"/>
</dbReference>
<dbReference type="FunFam" id="3.30.70.3550:FF:000001">
    <property type="entry name" value="Leucyl/phenylalanyl-tRNA--protein transferase"/>
    <property type="match status" value="1"/>
</dbReference>
<evidence type="ECO:0000256" key="12">
    <source>
        <dbReference type="ARBA" id="ARBA00077136"/>
    </source>
</evidence>
<dbReference type="PANTHER" id="PTHR30098:SF2">
    <property type="entry name" value="LEUCYL_PHENYLALANYL-TRNA--PROTEIN TRANSFERASE"/>
    <property type="match status" value="1"/>
</dbReference>
<keyword evidence="17" id="KW-1185">Reference proteome</keyword>
<proteinExistence type="inferred from homology"/>
<evidence type="ECO:0000256" key="3">
    <source>
        <dbReference type="ARBA" id="ARBA00022679"/>
    </source>
</evidence>
<comment type="similarity">
    <text evidence="9 15">Belongs to the L/F-transferase family.</text>
</comment>
<evidence type="ECO:0000256" key="7">
    <source>
        <dbReference type="ARBA" id="ARBA00051538"/>
    </source>
</evidence>
<dbReference type="SUPFAM" id="SSF55729">
    <property type="entry name" value="Acyl-CoA N-acyltransferases (Nat)"/>
    <property type="match status" value="1"/>
</dbReference>
<evidence type="ECO:0000256" key="10">
    <source>
        <dbReference type="ARBA" id="ARBA00066767"/>
    </source>
</evidence>
<evidence type="ECO:0000256" key="8">
    <source>
        <dbReference type="ARBA" id="ARBA00054043"/>
    </source>
</evidence>
<dbReference type="AlphaFoldDB" id="A0A6M2BWY2"/>